<dbReference type="PROSITE" id="PS51671">
    <property type="entry name" value="ACT"/>
    <property type="match status" value="1"/>
</dbReference>
<dbReference type="Proteomes" id="UP000633365">
    <property type="component" value="Unassembled WGS sequence"/>
</dbReference>
<proteinExistence type="predicted"/>
<name>A0A934WR56_9FIRM</name>
<evidence type="ECO:0000259" key="1">
    <source>
        <dbReference type="PROSITE" id="PS51671"/>
    </source>
</evidence>
<dbReference type="SUPFAM" id="SSF55021">
    <property type="entry name" value="ACT-like"/>
    <property type="match status" value="2"/>
</dbReference>
<sequence length="143" mass="15551">MAIKQLSIFVENREGTLVTVTDAIAKAGVDIRAMSVADTNDFGIFRLIVTDIAKAKQALDDANAFVSITEVVGVAVQDEPGALAKVVKILADNNINIEYMYAFITVSKKFAYVVLRVEDNDTAEKILTEHGISLVTEEDMAKL</sequence>
<comment type="caution">
    <text evidence="2">The sequence shown here is derived from an EMBL/GenBank/DDBJ whole genome shotgun (WGS) entry which is preliminary data.</text>
</comment>
<dbReference type="RefSeq" id="WP_186833479.1">
    <property type="nucleotide sequence ID" value="NZ_JAEQMG010000041.1"/>
</dbReference>
<evidence type="ECO:0000313" key="2">
    <source>
        <dbReference type="EMBL" id="MBK6087742.1"/>
    </source>
</evidence>
<evidence type="ECO:0000313" key="3">
    <source>
        <dbReference type="Proteomes" id="UP000633365"/>
    </source>
</evidence>
<dbReference type="AlphaFoldDB" id="A0A934WR56"/>
<dbReference type="Pfam" id="PF19571">
    <property type="entry name" value="ACT_8"/>
    <property type="match status" value="1"/>
</dbReference>
<dbReference type="CDD" id="cd04882">
    <property type="entry name" value="ACT_Bt0572_2"/>
    <property type="match status" value="1"/>
</dbReference>
<dbReference type="InterPro" id="IPR045865">
    <property type="entry name" value="ACT-like_dom_sf"/>
</dbReference>
<organism evidence="2 3">
    <name type="scientific">Ruminococcus difficilis</name>
    <dbReference type="NCBI Taxonomy" id="2763069"/>
    <lineage>
        <taxon>Bacteria</taxon>
        <taxon>Bacillati</taxon>
        <taxon>Bacillota</taxon>
        <taxon>Clostridia</taxon>
        <taxon>Eubacteriales</taxon>
        <taxon>Oscillospiraceae</taxon>
        <taxon>Ruminococcus</taxon>
    </lineage>
</organism>
<gene>
    <name evidence="2" type="ORF">JKK62_03580</name>
</gene>
<dbReference type="PANTHER" id="PTHR40099:SF1">
    <property type="entry name" value="ACETOLACTATE SYNTHASE, SMALL SUBUNIT"/>
    <property type="match status" value="1"/>
</dbReference>
<accession>A0A934WR56</accession>
<keyword evidence="3" id="KW-1185">Reference proteome</keyword>
<dbReference type="InterPro" id="IPR002912">
    <property type="entry name" value="ACT_dom"/>
</dbReference>
<dbReference type="Gene3D" id="3.30.2130.10">
    <property type="entry name" value="VC0802-like"/>
    <property type="match status" value="1"/>
</dbReference>
<dbReference type="InterPro" id="IPR045739">
    <property type="entry name" value="ACT_dom_pair"/>
</dbReference>
<dbReference type="PANTHER" id="PTHR40099">
    <property type="entry name" value="ACETOLACTATE SYNTHASE, SMALL SUBUNIT"/>
    <property type="match status" value="1"/>
</dbReference>
<reference evidence="2" key="1">
    <citation type="submission" date="2021-01" db="EMBL/GenBank/DDBJ databases">
        <title>Genome public.</title>
        <authorList>
            <person name="Liu C."/>
            <person name="Sun Q."/>
        </authorList>
    </citation>
    <scope>NUCLEOTIDE SEQUENCE</scope>
    <source>
        <strain evidence="2">M6</strain>
    </source>
</reference>
<protein>
    <submittedName>
        <fullName evidence="2">ACT domain-containing protein</fullName>
    </submittedName>
</protein>
<feature type="domain" description="ACT" evidence="1">
    <location>
        <begin position="71"/>
        <end position="143"/>
    </location>
</feature>
<dbReference type="EMBL" id="JAEQMG010000041">
    <property type="protein sequence ID" value="MBK6087742.1"/>
    <property type="molecule type" value="Genomic_DNA"/>
</dbReference>